<dbReference type="AlphaFoldDB" id="A0A226HFG0"/>
<accession>A0A226HFG0</accession>
<dbReference type="InterPro" id="IPR001173">
    <property type="entry name" value="Glyco_trans_2-like"/>
</dbReference>
<dbReference type="CDD" id="cd00761">
    <property type="entry name" value="Glyco_tranf_GTA_type"/>
    <property type="match status" value="1"/>
</dbReference>
<dbReference type="Pfam" id="PF00535">
    <property type="entry name" value="Glycos_transf_2"/>
    <property type="match status" value="1"/>
</dbReference>
<name>A0A226HFG0_9FLAO</name>
<evidence type="ECO:0000256" key="1">
    <source>
        <dbReference type="ARBA" id="ARBA00022676"/>
    </source>
</evidence>
<comment type="caution">
    <text evidence="4">The sequence shown here is derived from an EMBL/GenBank/DDBJ whole genome shotgun (WGS) entry which is preliminary data.</text>
</comment>
<dbReference type="Proteomes" id="UP000198345">
    <property type="component" value="Unassembled WGS sequence"/>
</dbReference>
<proteinExistence type="predicted"/>
<dbReference type="SUPFAM" id="SSF53448">
    <property type="entry name" value="Nucleotide-diphospho-sugar transferases"/>
    <property type="match status" value="1"/>
</dbReference>
<dbReference type="InterPro" id="IPR029044">
    <property type="entry name" value="Nucleotide-diphossugar_trans"/>
</dbReference>
<keyword evidence="1" id="KW-0328">Glycosyltransferase</keyword>
<evidence type="ECO:0000259" key="3">
    <source>
        <dbReference type="Pfam" id="PF00535"/>
    </source>
</evidence>
<organism evidence="4 5">
    <name type="scientific">Flavobacterium hercynium</name>
    <dbReference type="NCBI Taxonomy" id="387094"/>
    <lineage>
        <taxon>Bacteria</taxon>
        <taxon>Pseudomonadati</taxon>
        <taxon>Bacteroidota</taxon>
        <taxon>Flavobacteriia</taxon>
        <taxon>Flavobacteriales</taxon>
        <taxon>Flavobacteriaceae</taxon>
        <taxon>Flavobacterium</taxon>
    </lineage>
</organism>
<dbReference type="EMBL" id="MUGW01000020">
    <property type="protein sequence ID" value="OXA92190.1"/>
    <property type="molecule type" value="Genomic_DNA"/>
</dbReference>
<evidence type="ECO:0000256" key="2">
    <source>
        <dbReference type="ARBA" id="ARBA00022679"/>
    </source>
</evidence>
<dbReference type="PANTHER" id="PTHR22916">
    <property type="entry name" value="GLYCOSYLTRANSFERASE"/>
    <property type="match status" value="1"/>
</dbReference>
<dbReference type="PANTHER" id="PTHR22916:SF51">
    <property type="entry name" value="GLYCOSYLTRANSFERASE EPSH-RELATED"/>
    <property type="match status" value="1"/>
</dbReference>
<feature type="domain" description="Glycosyltransferase 2-like" evidence="3">
    <location>
        <begin position="10"/>
        <end position="139"/>
    </location>
</feature>
<protein>
    <recommendedName>
        <fullName evidence="3">Glycosyltransferase 2-like domain-containing protein</fullName>
    </recommendedName>
</protein>
<sequence length="334" mass="39101">MNNLFPVKISVIIPVFNVECFLERCIDSILAQTLNDIEIICIDDCSTDNSFEIISKYAGQDSRLRVYQNKKNIGQGLTRNRGIDLANGEYIAFVDSDDWIESDMYESMYAVTYLKKYDLICCNLIYDFPNGISEAPIMPESKLIDLDFLINESIAPSIKLFSSNSPCDKLYKREYLQKLELKFESERIFLYEDKLFNLTLFSSNPSFFFVPKVLYHYSIRHGSTMTSYKADLVSKYFIMYDKIMMLLFDKNMINNEVQKRFRRGLFEITFTFCLNALVYNKSWKGKFLDFFAIIYNVRITSNVKKFNIKDIPSSSSKTNKLVKIGCFLILKYFR</sequence>
<dbReference type="Gene3D" id="3.90.550.10">
    <property type="entry name" value="Spore Coat Polysaccharide Biosynthesis Protein SpsA, Chain A"/>
    <property type="match status" value="1"/>
</dbReference>
<dbReference type="GO" id="GO:0016758">
    <property type="term" value="F:hexosyltransferase activity"/>
    <property type="evidence" value="ECO:0007669"/>
    <property type="project" value="UniProtKB-ARBA"/>
</dbReference>
<keyword evidence="5" id="KW-1185">Reference proteome</keyword>
<dbReference type="RefSeq" id="WP_089049789.1">
    <property type="nucleotide sequence ID" value="NZ_FXTV01000008.1"/>
</dbReference>
<keyword evidence="2" id="KW-0808">Transferase</keyword>
<gene>
    <name evidence="4" type="ORF">B0A66_10520</name>
</gene>
<evidence type="ECO:0000313" key="4">
    <source>
        <dbReference type="EMBL" id="OXA92190.1"/>
    </source>
</evidence>
<reference evidence="4 5" key="1">
    <citation type="submission" date="2016-11" db="EMBL/GenBank/DDBJ databases">
        <title>Whole genomes of Flavobacteriaceae.</title>
        <authorList>
            <person name="Stine C."/>
            <person name="Li C."/>
            <person name="Tadesse D."/>
        </authorList>
    </citation>
    <scope>NUCLEOTIDE SEQUENCE [LARGE SCALE GENOMIC DNA]</scope>
    <source>
        <strain evidence="4 5">DSM 18292</strain>
    </source>
</reference>
<evidence type="ECO:0000313" key="5">
    <source>
        <dbReference type="Proteomes" id="UP000198345"/>
    </source>
</evidence>
<dbReference type="OrthoDB" id="396512at2"/>